<reference evidence="1" key="2">
    <citation type="journal article" date="2015" name="Fish Shellfish Immunol.">
        <title>Early steps in the European eel (Anguilla anguilla)-Vibrio vulnificus interaction in the gills: Role of the RtxA13 toxin.</title>
        <authorList>
            <person name="Callol A."/>
            <person name="Pajuelo D."/>
            <person name="Ebbesson L."/>
            <person name="Teles M."/>
            <person name="MacKenzie S."/>
            <person name="Amaro C."/>
        </authorList>
    </citation>
    <scope>NUCLEOTIDE SEQUENCE</scope>
</reference>
<sequence>MTKADIQSFWKKHNSLFFTF</sequence>
<evidence type="ECO:0000313" key="1">
    <source>
        <dbReference type="EMBL" id="JAH63708.1"/>
    </source>
</evidence>
<proteinExistence type="predicted"/>
<dbReference type="EMBL" id="GBXM01044869">
    <property type="protein sequence ID" value="JAH63708.1"/>
    <property type="molecule type" value="Transcribed_RNA"/>
</dbReference>
<reference evidence="1" key="1">
    <citation type="submission" date="2014-11" db="EMBL/GenBank/DDBJ databases">
        <authorList>
            <person name="Amaro Gonzalez C."/>
        </authorList>
    </citation>
    <scope>NUCLEOTIDE SEQUENCE</scope>
</reference>
<dbReference type="AlphaFoldDB" id="A0A0E9UFG5"/>
<name>A0A0E9UFG5_ANGAN</name>
<organism evidence="1">
    <name type="scientific">Anguilla anguilla</name>
    <name type="common">European freshwater eel</name>
    <name type="synonym">Muraena anguilla</name>
    <dbReference type="NCBI Taxonomy" id="7936"/>
    <lineage>
        <taxon>Eukaryota</taxon>
        <taxon>Metazoa</taxon>
        <taxon>Chordata</taxon>
        <taxon>Craniata</taxon>
        <taxon>Vertebrata</taxon>
        <taxon>Euteleostomi</taxon>
        <taxon>Actinopterygii</taxon>
        <taxon>Neopterygii</taxon>
        <taxon>Teleostei</taxon>
        <taxon>Anguilliformes</taxon>
        <taxon>Anguillidae</taxon>
        <taxon>Anguilla</taxon>
    </lineage>
</organism>
<accession>A0A0E9UFG5</accession>
<protein>
    <submittedName>
        <fullName evidence="1">Uncharacterized protein</fullName>
    </submittedName>
</protein>